<feature type="active site" description="Proton donor" evidence="4">
    <location>
        <position position="52"/>
    </location>
</feature>
<dbReference type="PROSITE" id="PS00062">
    <property type="entry name" value="ALDOKETO_REDUCTASE_2"/>
    <property type="match status" value="1"/>
</dbReference>
<dbReference type="InterPro" id="IPR020471">
    <property type="entry name" value="AKR"/>
</dbReference>
<dbReference type="Pfam" id="PF00248">
    <property type="entry name" value="Aldo_ket_red"/>
    <property type="match status" value="1"/>
</dbReference>
<dbReference type="SUPFAM" id="SSF51430">
    <property type="entry name" value="NAD(P)-linked oxidoreductase"/>
    <property type="match status" value="1"/>
</dbReference>
<feature type="domain" description="NADP-dependent oxidoreductase" evidence="7">
    <location>
        <begin position="18"/>
        <end position="261"/>
    </location>
</feature>
<evidence type="ECO:0000259" key="7">
    <source>
        <dbReference type="Pfam" id="PF00248"/>
    </source>
</evidence>
<dbReference type="AlphaFoldDB" id="A0A2Z6TFK6"/>
<reference evidence="9" key="1">
    <citation type="submission" date="2018-03" db="EMBL/GenBank/DDBJ databases">
        <title>New taxa in the Lactobacillus gasseri group.</title>
        <authorList>
            <person name="Tanizawa Y."/>
            <person name="Tohno M."/>
            <person name="Endo A."/>
            <person name="Arita M."/>
        </authorList>
    </citation>
    <scope>NUCLEOTIDE SEQUENCE [LARGE SCALE GENOMIC DNA]</scope>
    <source>
        <strain evidence="9">DSM 24759</strain>
    </source>
</reference>
<dbReference type="Proteomes" id="UP000257317">
    <property type="component" value="Unassembled WGS sequence"/>
</dbReference>
<evidence type="ECO:0000256" key="1">
    <source>
        <dbReference type="ARBA" id="ARBA00007905"/>
    </source>
</evidence>
<dbReference type="InterPro" id="IPR036812">
    <property type="entry name" value="NAD(P)_OxRdtase_dom_sf"/>
</dbReference>
<organism evidence="8 9">
    <name type="scientific">Lactobacillus rodentium</name>
    <dbReference type="NCBI Taxonomy" id="947835"/>
    <lineage>
        <taxon>Bacteria</taxon>
        <taxon>Bacillati</taxon>
        <taxon>Bacillota</taxon>
        <taxon>Bacilli</taxon>
        <taxon>Lactobacillales</taxon>
        <taxon>Lactobacillaceae</taxon>
        <taxon>Lactobacillus</taxon>
    </lineage>
</organism>
<dbReference type="PRINTS" id="PR00069">
    <property type="entry name" value="ALDKETRDTASE"/>
</dbReference>
<evidence type="ECO:0000256" key="6">
    <source>
        <dbReference type="PIRSR" id="PIRSR000097-3"/>
    </source>
</evidence>
<evidence type="ECO:0000313" key="9">
    <source>
        <dbReference type="Proteomes" id="UP000257317"/>
    </source>
</evidence>
<sequence>MSNIPTITLNDGNKIPQLGFGMFQIPNHDEAVEALTMAFNNGYRLIDTAEAYHNQDVFHEALEKSGLKREDVYLTTKLWVSNASFEKAEKAIDHDLKELKTDYIDLMLLHQPYGDVYGAWNALSAAKRAGKIRSIGLSNFYPDLYMNLELAHEDKPALNQIEINPWFQQTNDVKFFQGRDVAVEAWAPFAEGKDNIFDNKVLKEIAEKHHKTVGQVILRWLVQRSIIVIPKSVHDERQKENMDIFDFELTGDEMQKIKHLDKGVSQFFDHRDPAVIDNIFGESLKQLRDSE</sequence>
<evidence type="ECO:0000313" key="8">
    <source>
        <dbReference type="EMBL" id="GBG05060.1"/>
    </source>
</evidence>
<dbReference type="InterPro" id="IPR023210">
    <property type="entry name" value="NADP_OxRdtase_dom"/>
</dbReference>
<evidence type="ECO:0000256" key="5">
    <source>
        <dbReference type="PIRSR" id="PIRSR000097-2"/>
    </source>
</evidence>
<protein>
    <submittedName>
        <fullName evidence="8">Oxidoreductase</fullName>
    </submittedName>
</protein>
<name>A0A2Z6TFK6_9LACO</name>
<dbReference type="PROSITE" id="PS00063">
    <property type="entry name" value="ALDOKETO_REDUCTASE_3"/>
    <property type="match status" value="1"/>
</dbReference>
<gene>
    <name evidence="8" type="ORF">LrDSM24759_09740</name>
</gene>
<keyword evidence="2" id="KW-0521">NADP</keyword>
<dbReference type="PANTHER" id="PTHR43827:SF3">
    <property type="entry name" value="NADP-DEPENDENT OXIDOREDUCTASE DOMAIN-CONTAINING PROTEIN"/>
    <property type="match status" value="1"/>
</dbReference>
<feature type="site" description="Lowers pKa of active site Tyr" evidence="6">
    <location>
        <position position="77"/>
    </location>
</feature>
<dbReference type="RefSeq" id="WP_117118386.1">
    <property type="nucleotide sequence ID" value="NZ_BFBY01000006.1"/>
</dbReference>
<comment type="similarity">
    <text evidence="1">Belongs to the aldo/keto reductase family.</text>
</comment>
<evidence type="ECO:0000256" key="2">
    <source>
        <dbReference type="ARBA" id="ARBA00022857"/>
    </source>
</evidence>
<dbReference type="PIRSF" id="PIRSF000097">
    <property type="entry name" value="AKR"/>
    <property type="match status" value="1"/>
</dbReference>
<evidence type="ECO:0000256" key="3">
    <source>
        <dbReference type="ARBA" id="ARBA00023002"/>
    </source>
</evidence>
<dbReference type="Gene3D" id="3.20.20.100">
    <property type="entry name" value="NADP-dependent oxidoreductase domain"/>
    <property type="match status" value="1"/>
</dbReference>
<dbReference type="EMBL" id="BFBY01000006">
    <property type="protein sequence ID" value="GBG05060.1"/>
    <property type="molecule type" value="Genomic_DNA"/>
</dbReference>
<dbReference type="FunFam" id="3.20.20.100:FF:000015">
    <property type="entry name" value="Oxidoreductase, aldo/keto reductase family"/>
    <property type="match status" value="1"/>
</dbReference>
<dbReference type="InterPro" id="IPR018170">
    <property type="entry name" value="Aldo/ket_reductase_CS"/>
</dbReference>
<dbReference type="GO" id="GO:0016616">
    <property type="term" value="F:oxidoreductase activity, acting on the CH-OH group of donors, NAD or NADP as acceptor"/>
    <property type="evidence" value="ECO:0007669"/>
    <property type="project" value="UniProtKB-ARBA"/>
</dbReference>
<accession>A0A2Z6TFK6</accession>
<keyword evidence="3" id="KW-0560">Oxidoreductase</keyword>
<proteinExistence type="inferred from homology"/>
<keyword evidence="9" id="KW-1185">Reference proteome</keyword>
<comment type="caution">
    <text evidence="8">The sequence shown here is derived from an EMBL/GenBank/DDBJ whole genome shotgun (WGS) entry which is preliminary data.</text>
</comment>
<evidence type="ECO:0000256" key="4">
    <source>
        <dbReference type="PIRSR" id="PIRSR000097-1"/>
    </source>
</evidence>
<dbReference type="PANTHER" id="PTHR43827">
    <property type="entry name" value="2,5-DIKETO-D-GLUCONIC ACID REDUCTASE"/>
    <property type="match status" value="1"/>
</dbReference>
<dbReference type="OrthoDB" id="9804790at2"/>
<feature type="binding site" evidence="5">
    <location>
        <position position="110"/>
    </location>
    <ligand>
        <name>substrate</name>
    </ligand>
</feature>